<keyword evidence="1" id="KW-0812">Transmembrane</keyword>
<proteinExistence type="predicted"/>
<evidence type="ECO:0000313" key="2">
    <source>
        <dbReference type="EMBL" id="MDO3682085.1"/>
    </source>
</evidence>
<comment type="caution">
    <text evidence="2">The sequence shown here is derived from an EMBL/GenBank/DDBJ whole genome shotgun (WGS) entry which is preliminary data.</text>
</comment>
<evidence type="ECO:0000313" key="3">
    <source>
        <dbReference type="Proteomes" id="UP001168883"/>
    </source>
</evidence>
<protein>
    <submittedName>
        <fullName evidence="2">Uncharacterized protein</fullName>
    </submittedName>
</protein>
<reference evidence="2" key="1">
    <citation type="submission" date="2023-07" db="EMBL/GenBank/DDBJ databases">
        <authorList>
            <person name="Aktuganov G."/>
            <person name="Boyko T."/>
            <person name="Delegan Y."/>
            <person name="Galimzianova N."/>
            <person name="Gilvanova E."/>
            <person name="Korobov V."/>
            <person name="Kuzmina L."/>
            <person name="Melentiev A."/>
            <person name="Milman P."/>
            <person name="Ryabova A."/>
            <person name="Stupak E."/>
            <person name="Yasakov T."/>
            <person name="Zharikova N."/>
            <person name="Zhurenko E."/>
        </authorList>
    </citation>
    <scope>NUCLEOTIDE SEQUENCE</scope>
    <source>
        <strain evidence="2">IB-739</strain>
    </source>
</reference>
<gene>
    <name evidence="2" type="ORF">Q3C12_34380</name>
</gene>
<organism evidence="2 3">
    <name type="scientific">Paenibacillus ehimensis</name>
    <dbReference type="NCBI Taxonomy" id="79264"/>
    <lineage>
        <taxon>Bacteria</taxon>
        <taxon>Bacillati</taxon>
        <taxon>Bacillota</taxon>
        <taxon>Bacilli</taxon>
        <taxon>Bacillales</taxon>
        <taxon>Paenibacillaceae</taxon>
        <taxon>Paenibacillus</taxon>
    </lineage>
</organism>
<dbReference type="RefSeq" id="WP_302881546.1">
    <property type="nucleotide sequence ID" value="NZ_JAUMKJ010000099.1"/>
</dbReference>
<evidence type="ECO:0000256" key="1">
    <source>
        <dbReference type="SAM" id="Phobius"/>
    </source>
</evidence>
<accession>A0ABT8VM89</accession>
<dbReference type="EMBL" id="JAUMKJ010000099">
    <property type="protein sequence ID" value="MDO3682085.1"/>
    <property type="molecule type" value="Genomic_DNA"/>
</dbReference>
<sequence>MNKKIIMVLITSSASVFGIGFLYFMFQVLAFLKNPLAFSWVPIFCLLGMVVALFVHLLLYVHFMDMKPKKFKIEDIDEWWKKWDYDWKKKSL</sequence>
<keyword evidence="1" id="KW-0472">Membrane</keyword>
<feature type="transmembrane region" description="Helical" evidence="1">
    <location>
        <begin position="38"/>
        <end position="63"/>
    </location>
</feature>
<dbReference type="Proteomes" id="UP001168883">
    <property type="component" value="Unassembled WGS sequence"/>
</dbReference>
<feature type="transmembrane region" description="Helical" evidence="1">
    <location>
        <begin position="5"/>
        <end position="26"/>
    </location>
</feature>
<keyword evidence="1" id="KW-1133">Transmembrane helix</keyword>
<name>A0ABT8VM89_9BACL</name>
<keyword evidence="3" id="KW-1185">Reference proteome</keyword>